<proteinExistence type="inferred from homology"/>
<dbReference type="InterPro" id="IPR018044">
    <property type="entry name" value="Peptidase_S11"/>
</dbReference>
<evidence type="ECO:0000256" key="6">
    <source>
        <dbReference type="ARBA" id="ARBA00023316"/>
    </source>
</evidence>
<reference evidence="12 13" key="1">
    <citation type="journal article" date="2015" name="Genome Announc.">
        <title>Draft Genome Sequence of Clostridium tyrobutyricum Strain DIVETGP, Isolated from Cow's Milk for Grana Padano Production.</title>
        <authorList>
            <person name="Soggiu A."/>
            <person name="Piras C."/>
            <person name="Gaiarsa S."/>
            <person name="Sassera D."/>
            <person name="Roncada P."/>
            <person name="Bendixen E."/>
            <person name="Brasca M."/>
            <person name="Bonizzi L."/>
        </authorList>
    </citation>
    <scope>NUCLEOTIDE SEQUENCE [LARGE SCALE GENOMIC DNA]</scope>
    <source>
        <strain evidence="12 13">DIVETGP</strain>
    </source>
</reference>
<dbReference type="EC" id="3.4.16.4" evidence="12"/>
<dbReference type="GO" id="GO:0006508">
    <property type="term" value="P:proteolysis"/>
    <property type="evidence" value="ECO:0007669"/>
    <property type="project" value="InterPro"/>
</dbReference>
<evidence type="ECO:0000256" key="9">
    <source>
        <dbReference type="RuleBase" id="RU004016"/>
    </source>
</evidence>
<dbReference type="GO" id="GO:0009252">
    <property type="term" value="P:peptidoglycan biosynthetic process"/>
    <property type="evidence" value="ECO:0007669"/>
    <property type="project" value="UniProtKB-KW"/>
</dbReference>
<evidence type="ECO:0000259" key="11">
    <source>
        <dbReference type="Pfam" id="PF00768"/>
    </source>
</evidence>
<keyword evidence="3 12" id="KW-0378">Hydrolase</keyword>
<dbReference type="GO" id="GO:0009002">
    <property type="term" value="F:serine-type D-Ala-D-Ala carboxypeptidase activity"/>
    <property type="evidence" value="ECO:0007669"/>
    <property type="project" value="UniProtKB-EC"/>
</dbReference>
<dbReference type="AlphaFoldDB" id="W6N2F8"/>
<feature type="transmembrane region" description="Helical" evidence="10">
    <location>
        <begin position="7"/>
        <end position="24"/>
    </location>
</feature>
<feature type="active site" evidence="7">
    <location>
        <position position="124"/>
    </location>
</feature>
<dbReference type="Proteomes" id="UP000019482">
    <property type="component" value="Unassembled WGS sequence"/>
</dbReference>
<dbReference type="GO" id="GO:0008360">
    <property type="term" value="P:regulation of cell shape"/>
    <property type="evidence" value="ECO:0007669"/>
    <property type="project" value="UniProtKB-KW"/>
</dbReference>
<sequence length="418" mass="47409">MIKNKFYIFIAFIIVMVLNINVYAKEPENSTPVKIYGESAITVDMQTGEIIYSKNIDNRMYPASTTKLLTALILSENRQKNSTLKYTKDAKSQPAASLNDDIHSIDVGDTMTASSAMDGLLMYSANDIAYMIAENVSKNAPSFADLMNKKVKELNLKNTHFVTPNGLHNKDHYSSAYDMSIIAKTSFKNPWIKDTMGKSTTTIKTSKGVSFTFKNRNKLLGKDGCIAGKTGYTIPAGRCLVTVYERSGRKILGVVMKSIYDPKDTYVFNDMEKIINWSYTAKPSILYKKDSIVEKMNIRYKPLGFGPSVNISVPLKTSDNVTYYENDINKNELKKSIGLNPVNYSNLGGKKPIGTLQIKERDSLKKYSLYSELSRKYIMKKSLTIYISTIIILAIIALMIRKTIIRKKQRRYKFYKYR</sequence>
<comment type="caution">
    <text evidence="12">The sequence shown here is derived from an EMBL/GenBank/DDBJ whole genome shotgun (WGS) entry which is preliminary data.</text>
</comment>
<keyword evidence="10" id="KW-1133">Transmembrane helix</keyword>
<evidence type="ECO:0000256" key="2">
    <source>
        <dbReference type="ARBA" id="ARBA00022729"/>
    </source>
</evidence>
<evidence type="ECO:0000256" key="5">
    <source>
        <dbReference type="ARBA" id="ARBA00022984"/>
    </source>
</evidence>
<dbReference type="InterPro" id="IPR001967">
    <property type="entry name" value="Peptidase_S11_N"/>
</dbReference>
<dbReference type="RefSeq" id="WP_017750575.1">
    <property type="nucleotide sequence ID" value="NZ_CBXI010000003.1"/>
</dbReference>
<dbReference type="PRINTS" id="PR00725">
    <property type="entry name" value="DADACBPTASE1"/>
</dbReference>
<dbReference type="SUPFAM" id="SSF56601">
    <property type="entry name" value="beta-lactamase/transpeptidase-like"/>
    <property type="match status" value="1"/>
</dbReference>
<evidence type="ECO:0000256" key="4">
    <source>
        <dbReference type="ARBA" id="ARBA00022960"/>
    </source>
</evidence>
<keyword evidence="12" id="KW-0645">Protease</keyword>
<gene>
    <name evidence="12" type="ORF">CTDIVETGP_0276</name>
</gene>
<keyword evidence="10" id="KW-0472">Membrane</keyword>
<evidence type="ECO:0000256" key="10">
    <source>
        <dbReference type="SAM" id="Phobius"/>
    </source>
</evidence>
<dbReference type="OrthoDB" id="1701915at2"/>
<dbReference type="InterPro" id="IPR012338">
    <property type="entry name" value="Beta-lactam/transpept-like"/>
</dbReference>
<dbReference type="GeneID" id="29418305"/>
<evidence type="ECO:0000256" key="8">
    <source>
        <dbReference type="PIRSR" id="PIRSR618044-2"/>
    </source>
</evidence>
<keyword evidence="13" id="KW-1185">Reference proteome</keyword>
<keyword evidence="12" id="KW-0121">Carboxypeptidase</keyword>
<dbReference type="Gene3D" id="3.40.710.10">
    <property type="entry name" value="DD-peptidase/beta-lactamase superfamily"/>
    <property type="match status" value="1"/>
</dbReference>
<keyword evidence="4" id="KW-0133">Cell shape</keyword>
<dbReference type="PANTHER" id="PTHR21581">
    <property type="entry name" value="D-ALANYL-D-ALANINE CARBOXYPEPTIDASE"/>
    <property type="match status" value="1"/>
</dbReference>
<accession>W6N2F8</accession>
<organism evidence="12 13">
    <name type="scientific">Clostridium tyrobutyricum DIVETGP</name>
    <dbReference type="NCBI Taxonomy" id="1408889"/>
    <lineage>
        <taxon>Bacteria</taxon>
        <taxon>Bacillati</taxon>
        <taxon>Bacillota</taxon>
        <taxon>Clostridia</taxon>
        <taxon>Eubacteriales</taxon>
        <taxon>Clostridiaceae</taxon>
        <taxon>Clostridium</taxon>
    </lineage>
</organism>
<dbReference type="Pfam" id="PF00768">
    <property type="entry name" value="Peptidase_S11"/>
    <property type="match status" value="1"/>
</dbReference>
<evidence type="ECO:0000256" key="3">
    <source>
        <dbReference type="ARBA" id="ARBA00022801"/>
    </source>
</evidence>
<evidence type="ECO:0000256" key="7">
    <source>
        <dbReference type="PIRSR" id="PIRSR618044-1"/>
    </source>
</evidence>
<feature type="transmembrane region" description="Helical" evidence="10">
    <location>
        <begin position="383"/>
        <end position="400"/>
    </location>
</feature>
<feature type="active site" description="Proton acceptor" evidence="7">
    <location>
        <position position="67"/>
    </location>
</feature>
<evidence type="ECO:0000256" key="1">
    <source>
        <dbReference type="ARBA" id="ARBA00007164"/>
    </source>
</evidence>
<feature type="domain" description="Peptidase S11 D-alanyl-D-alanine carboxypeptidase A N-terminal" evidence="11">
    <location>
        <begin position="31"/>
        <end position="257"/>
    </location>
</feature>
<keyword evidence="6" id="KW-0961">Cell wall biogenesis/degradation</keyword>
<feature type="binding site" evidence="8">
    <location>
        <position position="229"/>
    </location>
    <ligand>
        <name>substrate</name>
    </ligand>
</feature>
<name>W6N2F8_CLOTY</name>
<feature type="active site" description="Acyl-ester intermediate" evidence="7">
    <location>
        <position position="64"/>
    </location>
</feature>
<comment type="similarity">
    <text evidence="1 9">Belongs to the peptidase S11 family.</text>
</comment>
<evidence type="ECO:0000313" key="12">
    <source>
        <dbReference type="EMBL" id="CDL90206.1"/>
    </source>
</evidence>
<keyword evidence="5" id="KW-0573">Peptidoglycan synthesis</keyword>
<dbReference type="PANTHER" id="PTHR21581:SF26">
    <property type="entry name" value="D-ALANYL-D-ALANINE ENDOPEPTIDASE"/>
    <property type="match status" value="1"/>
</dbReference>
<protein>
    <submittedName>
        <fullName evidence="12">D-alanyl-D-alanine carboxypeptidase</fullName>
        <ecNumber evidence="12">3.4.16.4</ecNumber>
    </submittedName>
</protein>
<dbReference type="GO" id="GO:0071555">
    <property type="term" value="P:cell wall organization"/>
    <property type="evidence" value="ECO:0007669"/>
    <property type="project" value="UniProtKB-KW"/>
</dbReference>
<dbReference type="EMBL" id="CBXI010000003">
    <property type="protein sequence ID" value="CDL90206.1"/>
    <property type="molecule type" value="Genomic_DNA"/>
</dbReference>
<evidence type="ECO:0000313" key="13">
    <source>
        <dbReference type="Proteomes" id="UP000019482"/>
    </source>
</evidence>
<keyword evidence="10" id="KW-0812">Transmembrane</keyword>
<keyword evidence="2" id="KW-0732">Signal</keyword>